<dbReference type="OrthoDB" id="143110at2"/>
<keyword evidence="2" id="KW-0012">Acyltransferase</keyword>
<dbReference type="PROSITE" id="PS51186">
    <property type="entry name" value="GNAT"/>
    <property type="match status" value="1"/>
</dbReference>
<dbReference type="PANTHER" id="PTHR43877">
    <property type="entry name" value="AMINOALKYLPHOSPHONATE N-ACETYLTRANSFERASE-RELATED-RELATED"/>
    <property type="match status" value="1"/>
</dbReference>
<accession>A0A089YYA2</accession>
<dbReference type="InterPro" id="IPR016181">
    <property type="entry name" value="Acyl_CoA_acyltransferase"/>
</dbReference>
<dbReference type="Gene3D" id="3.40.630.30">
    <property type="match status" value="1"/>
</dbReference>
<organism evidence="4 5">
    <name type="scientific">Pseudomonas rhizosphaerae</name>
    <dbReference type="NCBI Taxonomy" id="216142"/>
    <lineage>
        <taxon>Bacteria</taxon>
        <taxon>Pseudomonadati</taxon>
        <taxon>Pseudomonadota</taxon>
        <taxon>Gammaproteobacteria</taxon>
        <taxon>Pseudomonadales</taxon>
        <taxon>Pseudomonadaceae</taxon>
        <taxon>Pseudomonas</taxon>
    </lineage>
</organism>
<dbReference type="InterPro" id="IPR050832">
    <property type="entry name" value="Bact_Acetyltransf"/>
</dbReference>
<keyword evidence="1 4" id="KW-0808">Transferase</keyword>
<dbReference type="CDD" id="cd04301">
    <property type="entry name" value="NAT_SF"/>
    <property type="match status" value="1"/>
</dbReference>
<proteinExistence type="predicted"/>
<dbReference type="PANTHER" id="PTHR43877:SF2">
    <property type="entry name" value="AMINOALKYLPHOSPHONATE N-ACETYLTRANSFERASE-RELATED"/>
    <property type="match status" value="1"/>
</dbReference>
<name>A0A089YYA2_9PSED</name>
<evidence type="ECO:0000313" key="5">
    <source>
        <dbReference type="Proteomes" id="UP000029499"/>
    </source>
</evidence>
<dbReference type="KEGG" id="prh:LT40_19320"/>
<dbReference type="EMBL" id="CP009533">
    <property type="protein sequence ID" value="AIS19422.1"/>
    <property type="molecule type" value="Genomic_DNA"/>
</dbReference>
<dbReference type="eggNOG" id="COG0456">
    <property type="taxonomic scope" value="Bacteria"/>
</dbReference>
<dbReference type="Pfam" id="PF00583">
    <property type="entry name" value="Acetyltransf_1"/>
    <property type="match status" value="1"/>
</dbReference>
<dbReference type="InterPro" id="IPR000182">
    <property type="entry name" value="GNAT_dom"/>
</dbReference>
<feature type="domain" description="N-acetyltransferase" evidence="3">
    <location>
        <begin position="7"/>
        <end position="176"/>
    </location>
</feature>
<reference evidence="4 5" key="1">
    <citation type="journal article" date="2015" name="J. Biotechnol.">
        <title>Complete genome sequence of Pseudomonas rhizosphaerae IH5T (=DSM 16299T), a phosphate-solubilizing rhizobacterium for bacterial biofertilizer.</title>
        <authorList>
            <person name="Kwak Y."/>
            <person name="Jung B.K."/>
            <person name="Shin J.H."/>
        </authorList>
    </citation>
    <scope>NUCLEOTIDE SEQUENCE [LARGE SCALE GENOMIC DNA]</scope>
    <source>
        <strain evidence="4">DSM 16299</strain>
    </source>
</reference>
<dbReference type="GO" id="GO:0016747">
    <property type="term" value="F:acyltransferase activity, transferring groups other than amino-acyl groups"/>
    <property type="evidence" value="ECO:0007669"/>
    <property type="project" value="InterPro"/>
</dbReference>
<evidence type="ECO:0000313" key="4">
    <source>
        <dbReference type="EMBL" id="AIS19422.1"/>
    </source>
</evidence>
<evidence type="ECO:0000256" key="1">
    <source>
        <dbReference type="ARBA" id="ARBA00022679"/>
    </source>
</evidence>
<sequence>MPEAQQIVIRHATAQDSLCLAALGMQVFLDTYATEGIRNAIAQEVLDSFSPDNMSKIISESDSFIIVAEVNDHLVGFAQVAMSTDHDLISHESSAELQRLYVQEKFTGRGVGYRLLEEAETCAHLGGASLLWATVWIGNHRALAFYPRQGYEHLGSPSYTFQHETHQNQLFGKGLG</sequence>
<keyword evidence="5" id="KW-1185">Reference proteome</keyword>
<evidence type="ECO:0000259" key="3">
    <source>
        <dbReference type="PROSITE" id="PS51186"/>
    </source>
</evidence>
<evidence type="ECO:0000256" key="2">
    <source>
        <dbReference type="ARBA" id="ARBA00023315"/>
    </source>
</evidence>
<dbReference type="RefSeq" id="WP_043192705.1">
    <property type="nucleotide sequence ID" value="NZ_CP009533.1"/>
</dbReference>
<dbReference type="Proteomes" id="UP000029499">
    <property type="component" value="Chromosome"/>
</dbReference>
<gene>
    <name evidence="4" type="ORF">LT40_19320</name>
</gene>
<dbReference type="AlphaFoldDB" id="A0A089YYA2"/>
<dbReference type="SUPFAM" id="SSF55729">
    <property type="entry name" value="Acyl-CoA N-acyltransferases (Nat)"/>
    <property type="match status" value="1"/>
</dbReference>
<dbReference type="HOGENOM" id="CLU_013985_18_0_6"/>
<protein>
    <submittedName>
        <fullName evidence="4">Acetyltransferase</fullName>
    </submittedName>
</protein>